<dbReference type="Gene3D" id="3.90.1150.10">
    <property type="entry name" value="Aspartate Aminotransferase, domain 1"/>
    <property type="match status" value="1"/>
</dbReference>
<feature type="domain" description="Aromatic amino acid beta-eliminating lyase/threonine aldolase" evidence="4">
    <location>
        <begin position="13"/>
        <end position="304"/>
    </location>
</feature>
<dbReference type="InterPro" id="IPR001597">
    <property type="entry name" value="ArAA_b-elim_lyase/Thr_aldolase"/>
</dbReference>
<protein>
    <submittedName>
        <fullName evidence="5">Threonine aldolase</fullName>
        <ecNumber evidence="5">4.1.2.5</ecNumber>
    </submittedName>
</protein>
<reference evidence="5" key="1">
    <citation type="submission" date="2020-11" db="EMBL/GenBank/DDBJ databases">
        <title>Sequencing the genomes of 1000 actinobacteria strains.</title>
        <authorList>
            <person name="Klenk H.-P."/>
        </authorList>
    </citation>
    <scope>NUCLEOTIDE SEQUENCE</scope>
    <source>
        <strain evidence="5">DSM 43175</strain>
    </source>
</reference>
<dbReference type="PANTHER" id="PTHR48097">
    <property type="entry name" value="L-THREONINE ALDOLASE-RELATED"/>
    <property type="match status" value="1"/>
</dbReference>
<evidence type="ECO:0000256" key="3">
    <source>
        <dbReference type="ARBA" id="ARBA00022898"/>
    </source>
</evidence>
<dbReference type="GO" id="GO:0006520">
    <property type="term" value="P:amino acid metabolic process"/>
    <property type="evidence" value="ECO:0007669"/>
    <property type="project" value="InterPro"/>
</dbReference>
<dbReference type="InterPro" id="IPR015424">
    <property type="entry name" value="PyrdxlP-dep_Trfase"/>
</dbReference>
<dbReference type="RefSeq" id="WP_197015040.1">
    <property type="nucleotide sequence ID" value="NZ_BAABES010000023.1"/>
</dbReference>
<evidence type="ECO:0000259" key="4">
    <source>
        <dbReference type="Pfam" id="PF01212"/>
    </source>
</evidence>
<dbReference type="Pfam" id="PF01212">
    <property type="entry name" value="Beta_elim_lyase"/>
    <property type="match status" value="1"/>
</dbReference>
<gene>
    <name evidence="5" type="ORF">IW256_007032</name>
</gene>
<dbReference type="InterPro" id="IPR015422">
    <property type="entry name" value="PyrdxlP-dep_Trfase_small"/>
</dbReference>
<evidence type="ECO:0000256" key="1">
    <source>
        <dbReference type="ARBA" id="ARBA00001933"/>
    </source>
</evidence>
<dbReference type="EC" id="4.1.2.5" evidence="5"/>
<dbReference type="Proteomes" id="UP000614047">
    <property type="component" value="Unassembled WGS sequence"/>
</dbReference>
<keyword evidence="3" id="KW-0663">Pyridoxal phosphate</keyword>
<dbReference type="GO" id="GO:0004793">
    <property type="term" value="F:threonine aldolase activity"/>
    <property type="evidence" value="ECO:0007669"/>
    <property type="project" value="UniProtKB-EC"/>
</dbReference>
<organism evidence="5 6">
    <name type="scientific">Actinomadura viridis</name>
    <dbReference type="NCBI Taxonomy" id="58110"/>
    <lineage>
        <taxon>Bacteria</taxon>
        <taxon>Bacillati</taxon>
        <taxon>Actinomycetota</taxon>
        <taxon>Actinomycetes</taxon>
        <taxon>Streptosporangiales</taxon>
        <taxon>Thermomonosporaceae</taxon>
        <taxon>Actinomadura</taxon>
    </lineage>
</organism>
<dbReference type="SUPFAM" id="SSF53383">
    <property type="entry name" value="PLP-dependent transferases"/>
    <property type="match status" value="1"/>
</dbReference>
<comment type="caution">
    <text evidence="5">The sequence shown here is derived from an EMBL/GenBank/DDBJ whole genome shotgun (WGS) entry which is preliminary data.</text>
</comment>
<dbReference type="EMBL" id="JADOUA010000001">
    <property type="protein sequence ID" value="MBG6092919.1"/>
    <property type="molecule type" value="Genomic_DNA"/>
</dbReference>
<evidence type="ECO:0000313" key="6">
    <source>
        <dbReference type="Proteomes" id="UP000614047"/>
    </source>
</evidence>
<evidence type="ECO:0000256" key="2">
    <source>
        <dbReference type="ARBA" id="ARBA00006966"/>
    </source>
</evidence>
<dbReference type="Gene3D" id="3.40.640.10">
    <property type="entry name" value="Type I PLP-dependent aspartate aminotransferase-like (Major domain)"/>
    <property type="match status" value="1"/>
</dbReference>
<keyword evidence="5" id="KW-0456">Lyase</keyword>
<evidence type="ECO:0000313" key="5">
    <source>
        <dbReference type="EMBL" id="MBG6092919.1"/>
    </source>
</evidence>
<keyword evidence="6" id="KW-1185">Reference proteome</keyword>
<name>A0A931DQI1_9ACTN</name>
<comment type="cofactor">
    <cofactor evidence="1">
        <name>pyridoxal 5'-phosphate</name>
        <dbReference type="ChEBI" id="CHEBI:597326"/>
    </cofactor>
</comment>
<sequence>MPDFPPPRPRRGFSSDNASGAHPEVLAAVAAANPGHAPAYGADAWTARAGELLAAEFGAGSQAFLVFNGTGANVSGLAAALRPYQAVVCSADAHLHTDECGAPARFTGSTVLPVPAEGGLLTPEGLEAALPRGRRGEHQVVPAILSLTNASELGTVYRPEQVAGLAAWARERGLLVHMDGARLANAAVSAGCSLAEVSTAAGVDILSFGGTKNGLLLGEAVVFAGTAAGVAAARHYRHTRKQSTQLASKMRFLGAQFTALLGDGLWRRNALAANAAASHLAAGLRTVPGVEVVHPVQANTVFATMPPAMTARLADEFSFHLWDASAGIVRLVCSFDTDTTDIDSLITTARTLMTA</sequence>
<dbReference type="InterPro" id="IPR015421">
    <property type="entry name" value="PyrdxlP-dep_Trfase_major"/>
</dbReference>
<dbReference type="AlphaFoldDB" id="A0A931DQI1"/>
<comment type="similarity">
    <text evidence="2">Belongs to the threonine aldolase family.</text>
</comment>
<accession>A0A931DQI1</accession>
<proteinExistence type="inferred from homology"/>
<dbReference type="PANTHER" id="PTHR48097:SF5">
    <property type="entry name" value="LOW SPECIFICITY L-THREONINE ALDOLASE"/>
    <property type="match status" value="1"/>
</dbReference>